<gene>
    <name evidence="6" type="ORF">AD953_06885</name>
</gene>
<accession>A0A149V5Z6</accession>
<dbReference type="InterPro" id="IPR017508">
    <property type="entry name" value="HipA_N1"/>
</dbReference>
<keyword evidence="2" id="KW-0808">Transferase</keyword>
<dbReference type="GO" id="GO:0005829">
    <property type="term" value="C:cytosol"/>
    <property type="evidence" value="ECO:0007669"/>
    <property type="project" value="TreeGrafter"/>
</dbReference>
<dbReference type="Pfam" id="PF13657">
    <property type="entry name" value="Couple_hipA"/>
    <property type="match status" value="1"/>
</dbReference>
<evidence type="ECO:0000256" key="1">
    <source>
        <dbReference type="ARBA" id="ARBA00010164"/>
    </source>
</evidence>
<dbReference type="GO" id="GO:0004674">
    <property type="term" value="F:protein serine/threonine kinase activity"/>
    <property type="evidence" value="ECO:0007669"/>
    <property type="project" value="TreeGrafter"/>
</dbReference>
<organism evidence="6 7">
    <name type="scientific">Acetobacter malorum</name>
    <dbReference type="NCBI Taxonomy" id="178901"/>
    <lineage>
        <taxon>Bacteria</taxon>
        <taxon>Pseudomonadati</taxon>
        <taxon>Pseudomonadota</taxon>
        <taxon>Alphaproteobacteria</taxon>
        <taxon>Acetobacterales</taxon>
        <taxon>Acetobacteraceae</taxon>
        <taxon>Acetobacter</taxon>
    </lineage>
</organism>
<dbReference type="PANTHER" id="PTHR37419">
    <property type="entry name" value="SERINE/THREONINE-PROTEIN KINASE TOXIN HIPA"/>
    <property type="match status" value="1"/>
</dbReference>
<evidence type="ECO:0000256" key="2">
    <source>
        <dbReference type="ARBA" id="ARBA00022679"/>
    </source>
</evidence>
<dbReference type="Gene3D" id="1.10.1070.20">
    <property type="match status" value="1"/>
</dbReference>
<name>A0A149V5Z6_9PROT</name>
<keyword evidence="3 6" id="KW-0418">Kinase</keyword>
<dbReference type="EMBL" id="LHZZ01000514">
    <property type="protein sequence ID" value="KXV75575.1"/>
    <property type="molecule type" value="Genomic_DNA"/>
</dbReference>
<reference evidence="6 7" key="1">
    <citation type="submission" date="2015-06" db="EMBL/GenBank/DDBJ databases">
        <title>Improved classification and identification of acetic acid bacteria using matrix-assisted laser desorption/ionization time-of-flight mass spectrometry; Gluconobacter nephelii and Gluconobacter uchimurae are later heterotypic synonyms of Gluconobacter japonicus and Gluconobacter oxydans, respectively.</title>
        <authorList>
            <person name="Li L."/>
            <person name="Cleenwerck I."/>
            <person name="De Vuyst L."/>
            <person name="Vandamme P."/>
        </authorList>
    </citation>
    <scope>NUCLEOTIDE SEQUENCE [LARGE SCALE GENOMIC DNA]</scope>
    <source>
        <strain evidence="6 7">LMG 1604</strain>
    </source>
</reference>
<dbReference type="Pfam" id="PF07804">
    <property type="entry name" value="HipA_C"/>
    <property type="match status" value="1"/>
</dbReference>
<comment type="caution">
    <text evidence="6">The sequence shown here is derived from an EMBL/GenBank/DDBJ whole genome shotgun (WGS) entry which is preliminary data.</text>
</comment>
<feature type="domain" description="HipA-like C-terminal" evidence="4">
    <location>
        <begin position="177"/>
        <end position="395"/>
    </location>
</feature>
<evidence type="ECO:0000259" key="5">
    <source>
        <dbReference type="Pfam" id="PF13657"/>
    </source>
</evidence>
<dbReference type="InterPro" id="IPR052028">
    <property type="entry name" value="HipA_Ser/Thr_kinase"/>
</dbReference>
<evidence type="ECO:0000313" key="6">
    <source>
        <dbReference type="EMBL" id="KXV75575.1"/>
    </source>
</evidence>
<feature type="domain" description="HipA N-terminal subdomain 1" evidence="5">
    <location>
        <begin position="29"/>
        <end position="132"/>
    </location>
</feature>
<dbReference type="PANTHER" id="PTHR37419:SF8">
    <property type="entry name" value="TOXIN YJJJ"/>
    <property type="match status" value="1"/>
</dbReference>
<dbReference type="AlphaFoldDB" id="A0A149V5Z6"/>
<sequence>MTSEARITHSAQDAFVWIWLPGATTPVVAGKVYRTQPGADDYRFLYGQRYLANPDAISLYEPDLPLRAGEQIPSGQHNLAPCLRDALPDAWGRRVIISDLTGLKRAGLETTDADELTFMLRSGSDRIGALDFQTSATEYVARGEDYASLEDLQRLADMVQSGEPISPVLDRAVLHGSSIGGARPKALLTDGDRRLIAKFSASNDPFGMVKAEFATMRLAAKAGLTVAHVDIEHVLDRDALIVERFDRLPAGQGQTARRAMVSALTWTAEQEMTSRHVSYVELAEIIRTRFYDAAADLRELFCRLTFNILVGNTDDHCRNHAAFWNGRDLRLTPAYDIAPQIRGAAEANQALLITDSHRESRLVHAIEVAPAFRIASEQEARRMIDDQIGVIRTNWSSVCDDAGMTQVEREFFMGRQILNPYAFEGYGDYPGFL</sequence>
<protein>
    <submittedName>
        <fullName evidence="6">Phosphatidylinositol kinase</fullName>
    </submittedName>
</protein>
<evidence type="ECO:0000259" key="4">
    <source>
        <dbReference type="Pfam" id="PF07804"/>
    </source>
</evidence>
<dbReference type="PATRIC" id="fig|178901.15.peg.3606"/>
<evidence type="ECO:0000313" key="7">
    <source>
        <dbReference type="Proteomes" id="UP000075538"/>
    </source>
</evidence>
<evidence type="ECO:0000256" key="3">
    <source>
        <dbReference type="ARBA" id="ARBA00022777"/>
    </source>
</evidence>
<proteinExistence type="inferred from homology"/>
<comment type="similarity">
    <text evidence="1">Belongs to the HipA Ser/Thr kinase family.</text>
</comment>
<dbReference type="Proteomes" id="UP000075538">
    <property type="component" value="Unassembled WGS sequence"/>
</dbReference>
<dbReference type="InterPro" id="IPR012893">
    <property type="entry name" value="HipA-like_C"/>
</dbReference>